<keyword evidence="2" id="KW-0282">Flagellum</keyword>
<dbReference type="Proteomes" id="UP000199228">
    <property type="component" value="Unassembled WGS sequence"/>
</dbReference>
<name>A0A1G6ACS5_EUBOX</name>
<gene>
    <name evidence="2" type="ORF">SAMN02910417_00436</name>
</gene>
<feature type="compositionally biased region" description="Basic and acidic residues" evidence="1">
    <location>
        <begin position="115"/>
        <end position="134"/>
    </location>
</feature>
<dbReference type="EMBL" id="FMXR01000005">
    <property type="protein sequence ID" value="SDB06255.1"/>
    <property type="molecule type" value="Genomic_DNA"/>
</dbReference>
<evidence type="ECO:0000256" key="1">
    <source>
        <dbReference type="SAM" id="MobiDB-lite"/>
    </source>
</evidence>
<keyword evidence="2" id="KW-0969">Cilium</keyword>
<dbReference type="AlphaFoldDB" id="A0A1G6ACS5"/>
<keyword evidence="2" id="KW-0966">Cell projection</keyword>
<protein>
    <submittedName>
        <fullName evidence="2">Flagellar operon protein TIGR03826</fullName>
    </submittedName>
</protein>
<reference evidence="2 3" key="1">
    <citation type="submission" date="2016-10" db="EMBL/GenBank/DDBJ databases">
        <authorList>
            <person name="de Groot N.N."/>
        </authorList>
    </citation>
    <scope>NUCLEOTIDE SEQUENCE [LARGE SCALE GENOMIC DNA]</scope>
    <source>
        <strain evidence="2 3">DSM 3217</strain>
    </source>
</reference>
<sequence>MEVKNCKECGRLFNWMNGPKICPACVKKVEDKFQEVKEYVRNNKGASLEQISEDNDVAIKQIKQWVREERLVFAEDSMVGIDCELCGKMIRTGKYCNECKDKVQNNLATGIKQKPKVEPKKPVKDNPRMRFLDK</sequence>
<organism evidence="2 3">
    <name type="scientific">Eubacterium oxidoreducens</name>
    <dbReference type="NCBI Taxonomy" id="1732"/>
    <lineage>
        <taxon>Bacteria</taxon>
        <taxon>Bacillati</taxon>
        <taxon>Bacillota</taxon>
        <taxon>Clostridia</taxon>
        <taxon>Eubacteriales</taxon>
        <taxon>Eubacteriaceae</taxon>
        <taxon>Eubacterium</taxon>
    </lineage>
</organism>
<dbReference type="STRING" id="1732.SAMN02910417_00436"/>
<keyword evidence="3" id="KW-1185">Reference proteome</keyword>
<evidence type="ECO:0000313" key="3">
    <source>
        <dbReference type="Proteomes" id="UP000199228"/>
    </source>
</evidence>
<accession>A0A1G6ACS5</accession>
<evidence type="ECO:0000313" key="2">
    <source>
        <dbReference type="EMBL" id="SDB06255.1"/>
    </source>
</evidence>
<proteinExistence type="predicted"/>
<dbReference type="RefSeq" id="WP_176762253.1">
    <property type="nucleotide sequence ID" value="NZ_FMXR01000005.1"/>
</dbReference>
<feature type="region of interest" description="Disordered" evidence="1">
    <location>
        <begin position="110"/>
        <end position="134"/>
    </location>
</feature>